<dbReference type="AlphaFoldDB" id="A0A4R4W2Y2"/>
<evidence type="ECO:0000313" key="3">
    <source>
        <dbReference type="Proteomes" id="UP000295258"/>
    </source>
</evidence>
<gene>
    <name evidence="2" type="ORF">E1292_08155</name>
</gene>
<feature type="domain" description="Amidase" evidence="1">
    <location>
        <begin position="81"/>
        <end position="495"/>
    </location>
</feature>
<dbReference type="GO" id="GO:0003824">
    <property type="term" value="F:catalytic activity"/>
    <property type="evidence" value="ECO:0007669"/>
    <property type="project" value="InterPro"/>
</dbReference>
<dbReference type="InterPro" id="IPR023631">
    <property type="entry name" value="Amidase_dom"/>
</dbReference>
<comment type="caution">
    <text evidence="2">The sequence shown here is derived from an EMBL/GenBank/DDBJ whole genome shotgun (WGS) entry which is preliminary data.</text>
</comment>
<evidence type="ECO:0000313" key="2">
    <source>
        <dbReference type="EMBL" id="TDD10253.1"/>
    </source>
</evidence>
<protein>
    <submittedName>
        <fullName evidence="2">Amidase</fullName>
    </submittedName>
</protein>
<organism evidence="2 3">
    <name type="scientific">Nonomuraea deserti</name>
    <dbReference type="NCBI Taxonomy" id="1848322"/>
    <lineage>
        <taxon>Bacteria</taxon>
        <taxon>Bacillati</taxon>
        <taxon>Actinomycetota</taxon>
        <taxon>Actinomycetes</taxon>
        <taxon>Streptosporangiales</taxon>
        <taxon>Streptosporangiaceae</taxon>
        <taxon>Nonomuraea</taxon>
    </lineage>
</organism>
<sequence>MRNVDREEVRALAVQAGFGLDEREVDGFVELMATQIETLKEFEALSEPAPDTFPAVRVVGARPSREEDPLNAVIRHVRVTGAGEGVLAGKRIGLKDLIAVAGVPMTCGSRVLQGFVPDEDSVLTRRLLEAGGEIVAMLNMDDMAFSGGGETSAFGAIRNPFDIERTASGSSGGSAAALAYDDIDITYGTDQGGSIRLPAAWCGVLGLKPTYGLVPYTGIVPLDRAFDHVGPLATTAEDLARGLEAVAGYDPSDPRQQPGCTAGSYVDAVRQAPESFAGLRVGVLAEGFPAARPDSPPGTAETNEAVRGVIDQLAAAGARITDVSIPEHALGQQMVFVALVEGSSAMLAAHGNGYHAKGRYDVALARALGPALKASGSELPPTVKLTGMLGAYMRNEQFGSLYGRAMNLAPRITDAFDRALADVDVLVMPTATHTAHKAAPDAGLAEHVLRGWTMLANSPSTNVSGHPAISIPAAVADGLPVGVQFVAPHFADDRLISVAATWEALHGWHPVPTISPTRLTKEQQ</sequence>
<dbReference type="InterPro" id="IPR000120">
    <property type="entry name" value="Amidase"/>
</dbReference>
<keyword evidence="3" id="KW-1185">Reference proteome</keyword>
<reference evidence="2 3" key="1">
    <citation type="submission" date="2019-03" db="EMBL/GenBank/DDBJ databases">
        <title>Draft genome sequences of novel Actinobacteria.</title>
        <authorList>
            <person name="Sahin N."/>
            <person name="Ay H."/>
            <person name="Saygin H."/>
        </authorList>
    </citation>
    <scope>NUCLEOTIDE SEQUENCE [LARGE SCALE GENOMIC DNA]</scope>
    <source>
        <strain evidence="2 3">KC310</strain>
    </source>
</reference>
<dbReference type="PANTHER" id="PTHR11895">
    <property type="entry name" value="TRANSAMIDASE"/>
    <property type="match status" value="1"/>
</dbReference>
<dbReference type="Gene3D" id="3.90.1300.10">
    <property type="entry name" value="Amidase signature (AS) domain"/>
    <property type="match status" value="1"/>
</dbReference>
<evidence type="ECO:0000259" key="1">
    <source>
        <dbReference type="Pfam" id="PF01425"/>
    </source>
</evidence>
<dbReference type="PANTHER" id="PTHR11895:SF170">
    <property type="entry name" value="AMIDASE"/>
    <property type="match status" value="1"/>
</dbReference>
<dbReference type="Pfam" id="PF01425">
    <property type="entry name" value="Amidase"/>
    <property type="match status" value="1"/>
</dbReference>
<dbReference type="Proteomes" id="UP000295258">
    <property type="component" value="Unassembled WGS sequence"/>
</dbReference>
<dbReference type="InterPro" id="IPR036928">
    <property type="entry name" value="AS_sf"/>
</dbReference>
<name>A0A4R4W2Y2_9ACTN</name>
<accession>A0A4R4W2Y2</accession>
<proteinExistence type="predicted"/>
<dbReference type="EMBL" id="SMKO01000013">
    <property type="protein sequence ID" value="TDD10253.1"/>
    <property type="molecule type" value="Genomic_DNA"/>
</dbReference>
<dbReference type="SUPFAM" id="SSF75304">
    <property type="entry name" value="Amidase signature (AS) enzymes"/>
    <property type="match status" value="1"/>
</dbReference>